<dbReference type="RefSeq" id="WP_310920819.1">
    <property type="nucleotide sequence ID" value="NZ_JAMQON010000005.1"/>
</dbReference>
<name>A0ABU2FFJ3_9EURY</name>
<organism evidence="1 2">
    <name type="scientific">Haloarcula saliterrae</name>
    <dbReference type="NCBI Taxonomy" id="2950534"/>
    <lineage>
        <taxon>Archaea</taxon>
        <taxon>Methanobacteriati</taxon>
        <taxon>Methanobacteriota</taxon>
        <taxon>Stenosarchaea group</taxon>
        <taxon>Halobacteria</taxon>
        <taxon>Halobacteriales</taxon>
        <taxon>Haloarculaceae</taxon>
        <taxon>Haloarcula</taxon>
    </lineage>
</organism>
<reference evidence="1 2" key="1">
    <citation type="submission" date="2022-06" db="EMBL/GenBank/DDBJ databases">
        <title>Haloarcula sp. a new haloarchaeum isolate from saline soil.</title>
        <authorList>
            <person name="Strakova D."/>
            <person name="Galisteo C."/>
            <person name="Sanchez-Porro C."/>
            <person name="Ventosa A."/>
        </authorList>
    </citation>
    <scope>NUCLEOTIDE SEQUENCE [LARGE SCALE GENOMIC DNA]</scope>
    <source>
        <strain evidence="1 2">S1CR25-12</strain>
    </source>
</reference>
<evidence type="ECO:0000313" key="2">
    <source>
        <dbReference type="Proteomes" id="UP001259659"/>
    </source>
</evidence>
<proteinExistence type="predicted"/>
<gene>
    <name evidence="1" type="ORF">NDI56_16645</name>
</gene>
<sequence length="197" mass="22342">MTPIELTYEKRVYKTDRPLESIEYGSEPSSSHEFNIGNEQGLTAADFLESTETDGSGVVLIPQIRFDNNRYVIRIDEDDVLVKRTNCVRYHKGKPRGEPKTLDPLSIVVSLREVPDGSDVDTDYARSVAIHLRSDVWVKNTEAGKVNRAYLGEFLEQVASAISAEAVSRERYDYSDFWYDLSLGTPDEIGFDMESIY</sequence>
<accession>A0ABU2FFJ3</accession>
<dbReference type="EMBL" id="JAMQON010000005">
    <property type="protein sequence ID" value="MDS0261030.1"/>
    <property type="molecule type" value="Genomic_DNA"/>
</dbReference>
<keyword evidence="2" id="KW-1185">Reference proteome</keyword>
<comment type="caution">
    <text evidence="1">The sequence shown here is derived from an EMBL/GenBank/DDBJ whole genome shotgun (WGS) entry which is preliminary data.</text>
</comment>
<dbReference type="Proteomes" id="UP001259659">
    <property type="component" value="Unassembled WGS sequence"/>
</dbReference>
<evidence type="ECO:0000313" key="1">
    <source>
        <dbReference type="EMBL" id="MDS0261030.1"/>
    </source>
</evidence>
<protein>
    <submittedName>
        <fullName evidence="1">Uncharacterized protein</fullName>
    </submittedName>
</protein>